<dbReference type="AlphaFoldDB" id="A0A845A0T1"/>
<feature type="transmembrane region" description="Helical" evidence="1">
    <location>
        <begin position="84"/>
        <end position="105"/>
    </location>
</feature>
<feature type="transmembrane region" description="Helical" evidence="1">
    <location>
        <begin position="170"/>
        <end position="189"/>
    </location>
</feature>
<feature type="transmembrane region" description="Helical" evidence="1">
    <location>
        <begin position="282"/>
        <end position="303"/>
    </location>
</feature>
<dbReference type="OrthoDB" id="7388137at2"/>
<dbReference type="Pfam" id="PF06966">
    <property type="entry name" value="DUF1295"/>
    <property type="match status" value="1"/>
</dbReference>
<keyword evidence="1" id="KW-0812">Transmembrane</keyword>
<feature type="transmembrane region" description="Helical" evidence="1">
    <location>
        <begin position="241"/>
        <end position="262"/>
    </location>
</feature>
<sequence length="425" mass="48003">MLTLLGYILFARNFPAIAEALGFDGSRGPLSGPYSALLAMVLTGGAMAAWSVLVDKVHRRPSTGIDWSRRRPVSETLDVSITKLAGLWSTWFVIGAFYCLGRWYWDGQYLFAMEVIGAAVVPLFVLSIPYVVWIDRVLVNPRDAAWHFGAMLIGRETFALDEVRKHARAWFIKGFFGAFMISILPPGFASVVETDLSAITSDPVRIGTLLFELLFVIDVQIGTVGYLLTMRPLDAHIRSGNPFLAGWVAALACYPPFSWGVLGNILAYETNTAGWAYWLGDYSALLWVWAAWLVFLTAIYAWATMAFGLRFSNLTYRGVLTNGPYRFTRHPAYVSKNLFWWSTVLPFLVTSGSYVDMVRNTAFLAIVSGIYYWRARTEEAHMLREDAKYRLYYDWMQHHGALTGRLARLLDRVNPRKPVRLQPAE</sequence>
<dbReference type="Proteomes" id="UP000460626">
    <property type="component" value="Unassembled WGS sequence"/>
</dbReference>
<evidence type="ECO:0000256" key="1">
    <source>
        <dbReference type="SAM" id="Phobius"/>
    </source>
</evidence>
<feature type="transmembrane region" description="Helical" evidence="1">
    <location>
        <begin position="111"/>
        <end position="133"/>
    </location>
</feature>
<protein>
    <submittedName>
        <fullName evidence="2">DUF1295 domain-containing protein</fullName>
    </submittedName>
</protein>
<feature type="transmembrane region" description="Helical" evidence="1">
    <location>
        <begin position="34"/>
        <end position="53"/>
    </location>
</feature>
<feature type="transmembrane region" description="Helical" evidence="1">
    <location>
        <begin position="209"/>
        <end position="229"/>
    </location>
</feature>
<evidence type="ECO:0000313" key="3">
    <source>
        <dbReference type="Proteomes" id="UP000460626"/>
    </source>
</evidence>
<organism evidence="2 3">
    <name type="scientific">Aurantiacibacter arachoides</name>
    <dbReference type="NCBI Taxonomy" id="1850444"/>
    <lineage>
        <taxon>Bacteria</taxon>
        <taxon>Pseudomonadati</taxon>
        <taxon>Pseudomonadota</taxon>
        <taxon>Alphaproteobacteria</taxon>
        <taxon>Sphingomonadales</taxon>
        <taxon>Erythrobacteraceae</taxon>
        <taxon>Aurantiacibacter</taxon>
    </lineage>
</organism>
<name>A0A845A0T1_9SPHN</name>
<dbReference type="Gene3D" id="1.20.120.1630">
    <property type="match status" value="1"/>
</dbReference>
<evidence type="ECO:0000313" key="2">
    <source>
        <dbReference type="EMBL" id="MXO93735.1"/>
    </source>
</evidence>
<comment type="caution">
    <text evidence="2">The sequence shown here is derived from an EMBL/GenBank/DDBJ whole genome shotgun (WGS) entry which is preliminary data.</text>
</comment>
<keyword evidence="1" id="KW-1133">Transmembrane helix</keyword>
<keyword evidence="3" id="KW-1185">Reference proteome</keyword>
<reference evidence="2 3" key="1">
    <citation type="submission" date="2019-12" db="EMBL/GenBank/DDBJ databases">
        <title>Genomic-based taxomic classification of the family Erythrobacteraceae.</title>
        <authorList>
            <person name="Xu L."/>
        </authorList>
    </citation>
    <scope>NUCLEOTIDE SEQUENCE [LARGE SCALE GENOMIC DNA]</scope>
    <source>
        <strain evidence="2 3">RC4-10-4</strain>
    </source>
</reference>
<gene>
    <name evidence="2" type="ORF">GRI62_08960</name>
</gene>
<keyword evidence="1" id="KW-0472">Membrane</keyword>
<accession>A0A845A0T1</accession>
<dbReference type="EMBL" id="WTYH01000001">
    <property type="protein sequence ID" value="MXO93735.1"/>
    <property type="molecule type" value="Genomic_DNA"/>
</dbReference>
<proteinExistence type="predicted"/>
<dbReference type="InterPro" id="IPR010721">
    <property type="entry name" value="UstE-like"/>
</dbReference>